<dbReference type="InterPro" id="IPR036929">
    <property type="entry name" value="DsbDN_sf"/>
</dbReference>
<feature type="domain" description="Thiol:disulfide interchange protein DsbD N-terminal" evidence="2">
    <location>
        <begin position="35"/>
        <end position="143"/>
    </location>
</feature>
<dbReference type="InterPro" id="IPR028250">
    <property type="entry name" value="DsbDN"/>
</dbReference>
<dbReference type="RefSeq" id="WP_202014419.1">
    <property type="nucleotide sequence ID" value="NZ_JAERRB010000012.1"/>
</dbReference>
<proteinExistence type="predicted"/>
<organism evidence="3 4">
    <name type="scientific">Chryseolinea lacunae</name>
    <dbReference type="NCBI Taxonomy" id="2801331"/>
    <lineage>
        <taxon>Bacteria</taxon>
        <taxon>Pseudomonadati</taxon>
        <taxon>Bacteroidota</taxon>
        <taxon>Cytophagia</taxon>
        <taxon>Cytophagales</taxon>
        <taxon>Fulvivirgaceae</taxon>
        <taxon>Chryseolinea</taxon>
    </lineage>
</organism>
<dbReference type="Gene3D" id="2.60.40.1250">
    <property type="entry name" value="Thiol:disulfide interchange protein DsbD, N-terminal domain"/>
    <property type="match status" value="1"/>
</dbReference>
<protein>
    <recommendedName>
        <fullName evidence="2">Thiol:disulfide interchange protein DsbD N-terminal domain-containing protein</fullName>
    </recommendedName>
</protein>
<evidence type="ECO:0000259" key="2">
    <source>
        <dbReference type="Pfam" id="PF11412"/>
    </source>
</evidence>
<dbReference type="EMBL" id="JAERRB010000012">
    <property type="protein sequence ID" value="MBL0744653.1"/>
    <property type="molecule type" value="Genomic_DNA"/>
</dbReference>
<dbReference type="Proteomes" id="UP000613030">
    <property type="component" value="Unassembled WGS sequence"/>
</dbReference>
<accession>A0ABS1KZF2</accession>
<sequence length="148" mass="16569">MKKIILIAAMFLICATSFAQILKPVKWSYASKRINNTEAIVFIKATMEKGWHIYSQTVPDGGPEPTSFSFNTSNDYKLSGKTSEPEPITRFVTAFKMKLSFFENSVVFQQRINQLGGSPTVKGKVAYMVCNDIQCLAPDEVEFSLPVK</sequence>
<keyword evidence="4" id="KW-1185">Reference proteome</keyword>
<name>A0ABS1KZF2_9BACT</name>
<dbReference type="Pfam" id="PF11412">
    <property type="entry name" value="DsbD_N"/>
    <property type="match status" value="1"/>
</dbReference>
<feature type="signal peptide" evidence="1">
    <location>
        <begin position="1"/>
        <end position="19"/>
    </location>
</feature>
<feature type="chain" id="PRO_5046424110" description="Thiol:disulfide interchange protein DsbD N-terminal domain-containing protein" evidence="1">
    <location>
        <begin position="20"/>
        <end position="148"/>
    </location>
</feature>
<gene>
    <name evidence="3" type="ORF">JI741_25695</name>
</gene>
<reference evidence="3 4" key="1">
    <citation type="submission" date="2021-01" db="EMBL/GenBank/DDBJ databases">
        <title>Chryseolinea sp. Jin1 Genome sequencing and assembly.</title>
        <authorList>
            <person name="Kim I."/>
        </authorList>
    </citation>
    <scope>NUCLEOTIDE SEQUENCE [LARGE SCALE GENOMIC DNA]</scope>
    <source>
        <strain evidence="3 4">Jin1</strain>
    </source>
</reference>
<comment type="caution">
    <text evidence="3">The sequence shown here is derived from an EMBL/GenBank/DDBJ whole genome shotgun (WGS) entry which is preliminary data.</text>
</comment>
<evidence type="ECO:0000313" key="3">
    <source>
        <dbReference type="EMBL" id="MBL0744653.1"/>
    </source>
</evidence>
<keyword evidence="1" id="KW-0732">Signal</keyword>
<evidence type="ECO:0000256" key="1">
    <source>
        <dbReference type="SAM" id="SignalP"/>
    </source>
</evidence>
<evidence type="ECO:0000313" key="4">
    <source>
        <dbReference type="Proteomes" id="UP000613030"/>
    </source>
</evidence>